<comment type="caution">
    <text evidence="14">The sequence shown here is derived from an EMBL/GenBank/DDBJ whole genome shotgun (WGS) entry which is preliminary data.</text>
</comment>
<evidence type="ECO:0000256" key="9">
    <source>
        <dbReference type="ARBA" id="ARBA00048679"/>
    </source>
</evidence>
<dbReference type="AlphaFoldDB" id="A0A1J4JEN4"/>
<comment type="catalytic activity">
    <reaction evidence="8">
        <text>L-threonyl-[protein] + ATP = O-phospho-L-threonyl-[protein] + ADP + H(+)</text>
        <dbReference type="Rhea" id="RHEA:46608"/>
        <dbReference type="Rhea" id="RHEA-COMP:11060"/>
        <dbReference type="Rhea" id="RHEA-COMP:11605"/>
        <dbReference type="ChEBI" id="CHEBI:15378"/>
        <dbReference type="ChEBI" id="CHEBI:30013"/>
        <dbReference type="ChEBI" id="CHEBI:30616"/>
        <dbReference type="ChEBI" id="CHEBI:61977"/>
        <dbReference type="ChEBI" id="CHEBI:456216"/>
        <dbReference type="EC" id="2.7.11.1"/>
    </reaction>
</comment>
<evidence type="ECO:0000256" key="5">
    <source>
        <dbReference type="ARBA" id="ARBA00022741"/>
    </source>
</evidence>
<comment type="similarity">
    <text evidence="1">Belongs to the protein kinase superfamily. NEK Ser/Thr protein kinase family. NIMA subfamily.</text>
</comment>
<dbReference type="CDD" id="cd14003">
    <property type="entry name" value="STKc_AMPK-like"/>
    <property type="match status" value="1"/>
</dbReference>
<dbReference type="GeneID" id="94845713"/>
<evidence type="ECO:0000256" key="2">
    <source>
        <dbReference type="ARBA" id="ARBA00012513"/>
    </source>
</evidence>
<dbReference type="OrthoDB" id="10252354at2759"/>
<dbReference type="InterPro" id="IPR011009">
    <property type="entry name" value="Kinase-like_dom_sf"/>
</dbReference>
<keyword evidence="5 10" id="KW-0547">Nucleotide-binding</keyword>
<dbReference type="PROSITE" id="PS00108">
    <property type="entry name" value="PROTEIN_KINASE_ST"/>
    <property type="match status" value="1"/>
</dbReference>
<evidence type="ECO:0000256" key="6">
    <source>
        <dbReference type="ARBA" id="ARBA00022777"/>
    </source>
</evidence>
<proteinExistence type="inferred from homology"/>
<dbReference type="InterPro" id="IPR050660">
    <property type="entry name" value="NEK_Ser/Thr_kinase"/>
</dbReference>
<dbReference type="Gene3D" id="1.10.510.10">
    <property type="entry name" value="Transferase(Phosphotransferase) domain 1"/>
    <property type="match status" value="1"/>
</dbReference>
<dbReference type="EMBL" id="MLAK01001136">
    <property type="protein sequence ID" value="OHS97121.1"/>
    <property type="molecule type" value="Genomic_DNA"/>
</dbReference>
<keyword evidence="3 11" id="KW-0723">Serine/threonine-protein kinase</keyword>
<keyword evidence="4" id="KW-0808">Transferase</keyword>
<protein>
    <recommendedName>
        <fullName evidence="2">non-specific serine/threonine protein kinase</fullName>
        <ecNumber evidence="2">2.7.11.1</ecNumber>
    </recommendedName>
</protein>
<dbReference type="InterPro" id="IPR017441">
    <property type="entry name" value="Protein_kinase_ATP_BS"/>
</dbReference>
<feature type="compositionally biased region" description="Polar residues" evidence="12">
    <location>
        <begin position="376"/>
        <end position="402"/>
    </location>
</feature>
<feature type="compositionally biased region" description="Polar residues" evidence="12">
    <location>
        <begin position="434"/>
        <end position="461"/>
    </location>
</feature>
<dbReference type="FunFam" id="1.10.510.10:FF:001339">
    <property type="entry name" value="CAMK family protein kinase"/>
    <property type="match status" value="1"/>
</dbReference>
<dbReference type="PANTHER" id="PTHR43671">
    <property type="entry name" value="SERINE/THREONINE-PROTEIN KINASE NEK"/>
    <property type="match status" value="1"/>
</dbReference>
<feature type="compositionally biased region" description="Basic and acidic residues" evidence="12">
    <location>
        <begin position="345"/>
        <end position="359"/>
    </location>
</feature>
<comment type="catalytic activity">
    <reaction evidence="9">
        <text>L-seryl-[protein] + ATP = O-phospho-L-seryl-[protein] + ADP + H(+)</text>
        <dbReference type="Rhea" id="RHEA:17989"/>
        <dbReference type="Rhea" id="RHEA-COMP:9863"/>
        <dbReference type="Rhea" id="RHEA-COMP:11604"/>
        <dbReference type="ChEBI" id="CHEBI:15378"/>
        <dbReference type="ChEBI" id="CHEBI:29999"/>
        <dbReference type="ChEBI" id="CHEBI:30616"/>
        <dbReference type="ChEBI" id="CHEBI:83421"/>
        <dbReference type="ChEBI" id="CHEBI:456216"/>
        <dbReference type="EC" id="2.7.11.1"/>
    </reaction>
</comment>
<gene>
    <name evidence="14" type="ORF">TRFO_36733</name>
</gene>
<evidence type="ECO:0000256" key="11">
    <source>
        <dbReference type="RuleBase" id="RU000304"/>
    </source>
</evidence>
<dbReference type="InterPro" id="IPR000719">
    <property type="entry name" value="Prot_kinase_dom"/>
</dbReference>
<organism evidence="14 15">
    <name type="scientific">Tritrichomonas foetus</name>
    <dbReference type="NCBI Taxonomy" id="1144522"/>
    <lineage>
        <taxon>Eukaryota</taxon>
        <taxon>Metamonada</taxon>
        <taxon>Parabasalia</taxon>
        <taxon>Tritrichomonadida</taxon>
        <taxon>Tritrichomonadidae</taxon>
        <taxon>Tritrichomonas</taxon>
    </lineage>
</organism>
<evidence type="ECO:0000256" key="3">
    <source>
        <dbReference type="ARBA" id="ARBA00022527"/>
    </source>
</evidence>
<dbReference type="SMART" id="SM00220">
    <property type="entry name" value="S_TKc"/>
    <property type="match status" value="1"/>
</dbReference>
<evidence type="ECO:0000256" key="4">
    <source>
        <dbReference type="ARBA" id="ARBA00022679"/>
    </source>
</evidence>
<dbReference type="Pfam" id="PF00069">
    <property type="entry name" value="Pkinase"/>
    <property type="match status" value="1"/>
</dbReference>
<dbReference type="GO" id="GO:0005524">
    <property type="term" value="F:ATP binding"/>
    <property type="evidence" value="ECO:0007669"/>
    <property type="project" value="UniProtKB-UniRule"/>
</dbReference>
<keyword evidence="7 10" id="KW-0067">ATP-binding</keyword>
<feature type="region of interest" description="Disordered" evidence="12">
    <location>
        <begin position="345"/>
        <end position="468"/>
    </location>
</feature>
<evidence type="ECO:0000313" key="15">
    <source>
        <dbReference type="Proteomes" id="UP000179807"/>
    </source>
</evidence>
<reference evidence="14" key="1">
    <citation type="submission" date="2016-10" db="EMBL/GenBank/DDBJ databases">
        <authorList>
            <person name="Benchimol M."/>
            <person name="Almeida L.G."/>
            <person name="Vasconcelos A.T."/>
            <person name="Perreira-Neves A."/>
            <person name="Rosa I.A."/>
            <person name="Tasca T."/>
            <person name="Bogo M.R."/>
            <person name="de Souza W."/>
        </authorList>
    </citation>
    <scope>NUCLEOTIDE SEQUENCE [LARGE SCALE GENOMIC DNA]</scope>
    <source>
        <strain evidence="14">K</strain>
    </source>
</reference>
<evidence type="ECO:0000256" key="10">
    <source>
        <dbReference type="PROSITE-ProRule" id="PRU10141"/>
    </source>
</evidence>
<dbReference type="GO" id="GO:0004674">
    <property type="term" value="F:protein serine/threonine kinase activity"/>
    <property type="evidence" value="ECO:0007669"/>
    <property type="project" value="UniProtKB-KW"/>
</dbReference>
<accession>A0A1J4JEN4</accession>
<keyword evidence="15" id="KW-1185">Reference proteome</keyword>
<dbReference type="PROSITE" id="PS50011">
    <property type="entry name" value="PROTEIN_KINASE_DOM"/>
    <property type="match status" value="1"/>
</dbReference>
<evidence type="ECO:0000256" key="7">
    <source>
        <dbReference type="ARBA" id="ARBA00022840"/>
    </source>
</evidence>
<dbReference type="EC" id="2.7.11.1" evidence="2"/>
<evidence type="ECO:0000313" key="14">
    <source>
        <dbReference type="EMBL" id="OHS97121.1"/>
    </source>
</evidence>
<feature type="domain" description="Protein kinase" evidence="13">
    <location>
        <begin position="19"/>
        <end position="269"/>
    </location>
</feature>
<evidence type="ECO:0000256" key="8">
    <source>
        <dbReference type="ARBA" id="ARBA00047899"/>
    </source>
</evidence>
<evidence type="ECO:0000259" key="13">
    <source>
        <dbReference type="PROSITE" id="PS50011"/>
    </source>
</evidence>
<dbReference type="PROSITE" id="PS00107">
    <property type="entry name" value="PROTEIN_KINASE_ATP"/>
    <property type="match status" value="1"/>
</dbReference>
<keyword evidence="6 14" id="KW-0418">Kinase</keyword>
<dbReference type="InterPro" id="IPR008271">
    <property type="entry name" value="Ser/Thr_kinase_AS"/>
</dbReference>
<evidence type="ECO:0000256" key="12">
    <source>
        <dbReference type="SAM" id="MobiDB-lite"/>
    </source>
</evidence>
<feature type="binding site" evidence="10">
    <location>
        <position position="48"/>
    </location>
    <ligand>
        <name>ATP</name>
        <dbReference type="ChEBI" id="CHEBI:30616"/>
    </ligand>
</feature>
<dbReference type="RefSeq" id="XP_068350258.1">
    <property type="nucleotide sequence ID" value="XM_068511009.1"/>
</dbReference>
<dbReference type="PANTHER" id="PTHR43671:SF98">
    <property type="entry name" value="SERINE_THREONINE-PROTEIN KINASE NEK11"/>
    <property type="match status" value="1"/>
</dbReference>
<dbReference type="VEuPathDB" id="TrichDB:TRFO_36733"/>
<dbReference type="SUPFAM" id="SSF56112">
    <property type="entry name" value="Protein kinase-like (PK-like)"/>
    <property type="match status" value="1"/>
</dbReference>
<dbReference type="Proteomes" id="UP000179807">
    <property type="component" value="Unassembled WGS sequence"/>
</dbReference>
<evidence type="ECO:0000256" key="1">
    <source>
        <dbReference type="ARBA" id="ARBA00010886"/>
    </source>
</evidence>
<sequence>MSDSDQIQTITQGTIVDDFEILEQVGSGAFSKVHIARHVPTNLYCAAKVISMEKMGDEEFVGMMREVSIFMQVDHPYICNLYRMTLHEPFLIFFIEFANRGTMLDYVNSKKGLNEFEAQHYFIQIYAALRHLHIYHFCVHRDMKLENIMIDGKGNVKLTDFGLSSTYYNNLMKTFVGTPGYQPPEILAGNEYNEKCDVWSLGVCLYAMITASLPFSSSNCSFRMLVEEVSQFQYPSNFSPALIDLFKKMFEVRPQNRPSLIQLQSHPWLRGLPQLGTNIAPQPVIFYQVNSVAQLAKFKRRSFKPEPDILNKCAEMGINTEELTNNLKNGITDKNTATYFMLLRPLKEKPSPPVREKPQAKAKNTPPAIPKKPGDKSSSGTSSIDHNPLATPSSKHSATPSFTMKKKECAARQRSAPKFSQTQKAPVFVHPQPSGGTQPRSQSRANPVFSSSMRFKRQSAQLKPLKPL</sequence>
<name>A0A1J4JEN4_9EUKA</name>